<name>A0A1B6IBZ7_9HEMI</name>
<feature type="region of interest" description="Disordered" evidence="1">
    <location>
        <begin position="85"/>
        <end position="107"/>
    </location>
</feature>
<dbReference type="AlphaFoldDB" id="A0A1B6IBZ7"/>
<evidence type="ECO:0000313" key="3">
    <source>
        <dbReference type="EMBL" id="JAS84451.1"/>
    </source>
</evidence>
<proteinExistence type="predicted"/>
<sequence length="107" mass="12407">MKCCLVAKHYARYKLFIVHLLIKNEVTKLNMSFFITLTKSLQYLKSVSFHANRRCNTCQTDIGGMLSCQAARRTDFRGLHVKQWRTRSPPSSDTLGRRLALHRQPVP</sequence>
<evidence type="ECO:0000313" key="2">
    <source>
        <dbReference type="EMBL" id="JAS69769.1"/>
    </source>
</evidence>
<organism evidence="3">
    <name type="scientific">Homalodisca liturata</name>
    <dbReference type="NCBI Taxonomy" id="320908"/>
    <lineage>
        <taxon>Eukaryota</taxon>
        <taxon>Metazoa</taxon>
        <taxon>Ecdysozoa</taxon>
        <taxon>Arthropoda</taxon>
        <taxon>Hexapoda</taxon>
        <taxon>Insecta</taxon>
        <taxon>Pterygota</taxon>
        <taxon>Neoptera</taxon>
        <taxon>Paraneoptera</taxon>
        <taxon>Hemiptera</taxon>
        <taxon>Auchenorrhyncha</taxon>
        <taxon>Membracoidea</taxon>
        <taxon>Cicadellidae</taxon>
        <taxon>Cicadellinae</taxon>
        <taxon>Proconiini</taxon>
        <taxon>Homalodisca</taxon>
    </lineage>
</organism>
<dbReference type="EMBL" id="GECU01015402">
    <property type="protein sequence ID" value="JAS92304.1"/>
    <property type="molecule type" value="Transcribed_RNA"/>
</dbReference>
<dbReference type="EMBL" id="GECU01023255">
    <property type="protein sequence ID" value="JAS84451.1"/>
    <property type="molecule type" value="Transcribed_RNA"/>
</dbReference>
<protein>
    <submittedName>
        <fullName evidence="3">Uncharacterized protein</fullName>
    </submittedName>
</protein>
<evidence type="ECO:0000313" key="4">
    <source>
        <dbReference type="EMBL" id="JAS92304.1"/>
    </source>
</evidence>
<reference evidence="3" key="1">
    <citation type="submission" date="2015-11" db="EMBL/GenBank/DDBJ databases">
        <title>De novo transcriptome assembly of four potential Pierce s Disease insect vectors from Arizona vineyards.</title>
        <authorList>
            <person name="Tassone E.E."/>
        </authorList>
    </citation>
    <scope>NUCLEOTIDE SEQUENCE</scope>
</reference>
<gene>
    <name evidence="2" type="ORF">g.31772</name>
    <name evidence="4" type="ORF">g.31773</name>
    <name evidence="3" type="ORF">g.31775</name>
</gene>
<evidence type="ECO:0000256" key="1">
    <source>
        <dbReference type="SAM" id="MobiDB-lite"/>
    </source>
</evidence>
<accession>A0A1B6IBZ7</accession>
<dbReference type="EMBL" id="GECU01037937">
    <property type="protein sequence ID" value="JAS69769.1"/>
    <property type="molecule type" value="Transcribed_RNA"/>
</dbReference>